<dbReference type="InterPro" id="IPR041425">
    <property type="entry name" value="C3/4/5_MG1"/>
</dbReference>
<dbReference type="FunFam" id="2.40.50.120:FF:000013">
    <property type="entry name" value="Complement C3"/>
    <property type="match status" value="1"/>
</dbReference>
<dbReference type="Pfam" id="PF01835">
    <property type="entry name" value="MG2"/>
    <property type="match status" value="1"/>
</dbReference>
<keyword evidence="4" id="KW-1015">Disulfide bond</keyword>
<dbReference type="SMART" id="SM00104">
    <property type="entry name" value="ANATO"/>
    <property type="match status" value="1"/>
</dbReference>
<dbReference type="CDD" id="cd00017">
    <property type="entry name" value="ANATO"/>
    <property type="match status" value="1"/>
</dbReference>
<dbReference type="Pfam" id="PF01821">
    <property type="entry name" value="ANATO"/>
    <property type="match status" value="1"/>
</dbReference>
<dbReference type="SUPFAM" id="SSF49410">
    <property type="entry name" value="Alpha-macroglobulin receptor domain"/>
    <property type="match status" value="1"/>
</dbReference>
<dbReference type="InterPro" id="IPR050473">
    <property type="entry name" value="A2M/Complement_sys"/>
</dbReference>
<dbReference type="FunFam" id="2.60.40.1940:FF:000001">
    <property type="entry name" value="Complement component C3"/>
    <property type="match status" value="1"/>
</dbReference>
<dbReference type="SMART" id="SM01361">
    <property type="entry name" value="A2M_recep"/>
    <property type="match status" value="1"/>
</dbReference>
<dbReference type="InterPro" id="IPR009048">
    <property type="entry name" value="A-macroglobulin_rcpt-bd"/>
</dbReference>
<dbReference type="Gene3D" id="2.60.40.1940">
    <property type="match status" value="1"/>
</dbReference>
<dbReference type="InterPro" id="IPR018081">
    <property type="entry name" value="Anaphylatoxin_comp_syst"/>
</dbReference>
<dbReference type="Pfam" id="PF01759">
    <property type="entry name" value="NTR"/>
    <property type="match status" value="1"/>
</dbReference>
<dbReference type="InterPro" id="IPR011626">
    <property type="entry name" value="Alpha-macroglobulin_TED"/>
</dbReference>
<dbReference type="InterPro" id="IPR001599">
    <property type="entry name" value="Macroglobln_a2"/>
</dbReference>
<evidence type="ECO:0000256" key="2">
    <source>
        <dbReference type="ARBA" id="ARBA00022525"/>
    </source>
</evidence>
<keyword evidence="5" id="KW-0732">Signal</keyword>
<accession>A0A088MN23</accession>
<dbReference type="GO" id="GO:0005615">
    <property type="term" value="C:extracellular space"/>
    <property type="evidence" value="ECO:0007669"/>
    <property type="project" value="InterPro"/>
</dbReference>
<dbReference type="InterPro" id="IPR008930">
    <property type="entry name" value="Terpenoid_cyclase/PrenylTrfase"/>
</dbReference>
<dbReference type="Gene3D" id="2.60.40.690">
    <property type="entry name" value="Alpha-macroglobulin, receptor-binding domain"/>
    <property type="match status" value="1"/>
</dbReference>
<dbReference type="Pfam" id="PF07678">
    <property type="entry name" value="TED_complement"/>
    <property type="match status" value="1"/>
</dbReference>
<evidence type="ECO:0000256" key="3">
    <source>
        <dbReference type="ARBA" id="ARBA00022966"/>
    </source>
</evidence>
<feature type="domain" description="NTR" evidence="7">
    <location>
        <begin position="1506"/>
        <end position="1650"/>
    </location>
</feature>
<dbReference type="SUPFAM" id="SSF48239">
    <property type="entry name" value="Terpenoid cyclases/Protein prenyltransferases"/>
    <property type="match status" value="1"/>
</dbReference>
<dbReference type="Pfam" id="PF07677">
    <property type="entry name" value="A2M_recep"/>
    <property type="match status" value="1"/>
</dbReference>
<sequence length="1652" mass="186287">MKKTFLLLAPLAFLPALFHCIPLYVLTAPNVLRVEDEQNVVVEGHGITEDLKVEIRLSFFTKKDIIFRTEGRLSSSNNYQISVPIKVPRERIRTESTLPQYVVLEAQSPGFHMAQTILISYQFGHIFIQTDKPIYTPTQTVRYRLFSVNNEMKPTKIDAFVDFVNPHGVIVKRVEERSRRPSSIIGSTFPIPKIANIGIWKITVSYRETSHVNYTTAFEVKEYVLPSFEVTLEPKEKFFYVDDPKLDVSITARFTYGKPVEGRAFVMFGIIKDGERTGIPSSLQSVAITGGRGAASLTSEVLKSSFPNIYEFVGCSIYVTASVLTHTGTDMVEAEKSGIKIVTAPYTISFTKTSKYFKPGMPFDLMVYVTNPDGSPANGIPVMASGGQYNSRTQANGHARLSINTGGQPTTLLVKVETNVANIPKDRQASASMVAEPYRTPEGSLNYLHISIQQTELNPGTDLLVQLNLRNNDVATQNRINYFTYMVISKGNIVKVGQQLREKDQITTILQIPVTPNLIPSFRLLVYYYLIKGPATEMVADSVWVDVKDTCMGRLIVSAANQDEENRIYRPRDPFKLEITGDSGATVGFAAVDKAVFTLNKKNKLTQSKIWDIVEKNDIGCTPGSGNDVLGVFTDAGLTIVTSSNLKTATRTELKCKQPMKRKRRSTRLMDIKAAKLQQYNSTERTCCRDGMKPNPMRFSCSKRAKRITLREDCKTAFLDCCNSVQEFKDLQRKTQMTLARSDDDSYYTPYEQIIPRSNFPESWLWIQRILPTNDITGVATTELPGILVDSITTWEIQAISMSAEKGICVAEPYDLVVRKDFFIDLRLPYSVVRNEQVEIRAVLYNYGTGDITVRVEFPYNRKFCSAAKQMNRYKHVVDIPGKGSTAVPYIIVPLEIGQINIEVKASVYDRFVVDGVTKPLLVLPDGKEINLPLQTYDLDPKGEEQKIEVNIKSPQDIVPKTEPSTFISVQGDSLAQTIENSIDGANLKHLIKAPTGCGEQNMVHLTPGVIVTKFLDKTRQWERVGIDKREISLQNIRQGYAQQLTFRKDDGSYAAFLHIPSSTWLTAYVLKVLAMSSDLISIDVNHLCYAAKWLINSKQLIEGRFKEDAPVLYLKTMTGGLGDAENDAALTAFVLIAMFEADDVCSTFVENYKNSIAKAGDYLDKKFDNLKKAYSVAISAYALSLLNKNKLDTLMKFASEDQSYWTDAGNANPLYTIEATGYSLLTLVQLKEFDKAGKLVKWLSQRGEYGGGYSTTQVTMVALQALTKYRAAIAQENEIDLDVIVTISGRTAPIPWYFNSYNRYVTKTEQINNFANFTVKAKGKGQGTLMVLTRYYARLSKAVEECKNFDLRVTVEEMPQADRPQGALSSLGINIYARYLGDSDSSMAIVDISMLTGFSPDLDDLNSLQNGVDRYISRYELDKSLSIHGSLIIYLNSVSHTEDTQVGFKVHQFYKVGFIQPASVKIYEYYNKENSCSKFYSVNENSAMLSKICHGDVCKCVEGSCLSVKLPEHRISYRDRHERSCEHGIDYVYKVTFHKKEKRDNYINYEMQVLLVIKQGTDDVYAQNVRQLIIHVNCEEIFNVELENDYLLMGQVIDLWKDNGRVSYVIGDGSWIEWWPNDVQCQNRHYIRLCQNLEEFREILMVNGCDY</sequence>
<dbReference type="SMART" id="SM01359">
    <property type="entry name" value="A2M_N_2"/>
    <property type="match status" value="1"/>
</dbReference>
<dbReference type="EMBL" id="KF670857">
    <property type="protein sequence ID" value="AIN40972.1"/>
    <property type="molecule type" value="mRNA"/>
</dbReference>
<dbReference type="InterPro" id="IPR008993">
    <property type="entry name" value="TIMP-like_OB-fold"/>
</dbReference>
<dbReference type="InterPro" id="IPR041555">
    <property type="entry name" value="MG3"/>
</dbReference>
<dbReference type="Gene3D" id="2.60.40.10">
    <property type="entry name" value="Immunoglobulins"/>
    <property type="match status" value="2"/>
</dbReference>
<feature type="domain" description="Anaphylatoxin-like" evidence="6">
    <location>
        <begin position="687"/>
        <end position="722"/>
    </location>
</feature>
<dbReference type="PROSITE" id="PS50189">
    <property type="entry name" value="NTR"/>
    <property type="match status" value="1"/>
</dbReference>
<dbReference type="Gene3D" id="2.20.130.20">
    <property type="match status" value="1"/>
</dbReference>
<dbReference type="PANTHER" id="PTHR11412:SF81">
    <property type="entry name" value="COMPLEMENT C3"/>
    <property type="match status" value="1"/>
</dbReference>
<dbReference type="SMART" id="SM00643">
    <property type="entry name" value="C345C"/>
    <property type="match status" value="1"/>
</dbReference>
<dbReference type="InterPro" id="IPR036595">
    <property type="entry name" value="A-macroglobulin_rcpt-bd_sf"/>
</dbReference>
<dbReference type="SUPFAM" id="SSF50242">
    <property type="entry name" value="TIMP-like"/>
    <property type="match status" value="1"/>
</dbReference>
<dbReference type="Gene3D" id="2.60.120.1540">
    <property type="match status" value="1"/>
</dbReference>
<dbReference type="Gene3D" id="2.60.40.1930">
    <property type="match status" value="3"/>
</dbReference>
<feature type="signal peptide" evidence="5">
    <location>
        <begin position="1"/>
        <end position="20"/>
    </location>
</feature>
<protein>
    <submittedName>
        <fullName evidence="8">C3 complement component</fullName>
    </submittedName>
</protein>
<organism evidence="8">
    <name type="scientific">Ginglymostoma cirratum</name>
    <name type="common">Nurse shark</name>
    <name type="synonym">Squalus cirratus</name>
    <dbReference type="NCBI Taxonomy" id="7801"/>
    <lineage>
        <taxon>Eukaryota</taxon>
        <taxon>Metazoa</taxon>
        <taxon>Chordata</taxon>
        <taxon>Craniata</taxon>
        <taxon>Vertebrata</taxon>
        <taxon>Chondrichthyes</taxon>
        <taxon>Elasmobranchii</taxon>
        <taxon>Galeomorphii</taxon>
        <taxon>Galeoidea</taxon>
        <taxon>Orectolobiformes</taxon>
        <taxon>Ginglymostomatidae</taxon>
        <taxon>Ginglymostoma</taxon>
    </lineage>
</organism>
<gene>
    <name evidence="8" type="primary">C3-2</name>
</gene>
<name>A0A088MN23_GINCI</name>
<dbReference type="InterPro" id="IPR018933">
    <property type="entry name" value="Netrin_module_non-TIMP"/>
</dbReference>
<dbReference type="InterPro" id="IPR048848">
    <property type="entry name" value="C3_CUB2"/>
</dbReference>
<dbReference type="Pfam" id="PF00207">
    <property type="entry name" value="A2M"/>
    <property type="match status" value="1"/>
</dbReference>
<dbReference type="PANTHER" id="PTHR11412">
    <property type="entry name" value="MACROGLOBULIN / COMPLEMENT"/>
    <property type="match status" value="1"/>
</dbReference>
<evidence type="ECO:0000256" key="4">
    <source>
        <dbReference type="ARBA" id="ARBA00023157"/>
    </source>
</evidence>
<comment type="subcellular location">
    <subcellularLocation>
        <location evidence="1">Secreted</location>
    </subcellularLocation>
</comment>
<dbReference type="Gene3D" id="1.20.91.20">
    <property type="entry name" value="Anaphylotoxins (complement system)"/>
    <property type="match status" value="1"/>
</dbReference>
<reference evidence="8" key="1">
    <citation type="submission" date="2013-09" db="EMBL/GenBank/DDBJ databases">
        <title>Isolation and sequencing of a C3-2 complement component from the nurse shark, Ginglymostoma cirratum.</title>
        <authorList>
            <person name="Shin D.-H."/>
            <person name="Smith S.L."/>
        </authorList>
    </citation>
    <scope>NUCLEOTIDE SEQUENCE</scope>
</reference>
<dbReference type="Pfam" id="PF17789">
    <property type="entry name" value="MG4"/>
    <property type="match status" value="1"/>
</dbReference>
<dbReference type="Gene3D" id="1.50.10.20">
    <property type="match status" value="1"/>
</dbReference>
<evidence type="ECO:0000256" key="5">
    <source>
        <dbReference type="SAM" id="SignalP"/>
    </source>
</evidence>
<dbReference type="InterPro" id="IPR040839">
    <property type="entry name" value="MG4"/>
</dbReference>
<evidence type="ECO:0000259" key="7">
    <source>
        <dbReference type="PROSITE" id="PS50189"/>
    </source>
</evidence>
<keyword evidence="2" id="KW-0964">Secreted</keyword>
<dbReference type="Gene3D" id="2.40.50.120">
    <property type="match status" value="1"/>
</dbReference>
<proteinExistence type="evidence at transcript level"/>
<dbReference type="SMART" id="SM01419">
    <property type="entry name" value="Thiol-ester_cl"/>
    <property type="match status" value="1"/>
</dbReference>
<dbReference type="Gene3D" id="6.20.50.160">
    <property type="match status" value="1"/>
</dbReference>
<dbReference type="InterPro" id="IPR019742">
    <property type="entry name" value="MacrogloblnA2_CS"/>
</dbReference>
<evidence type="ECO:0000259" key="6">
    <source>
        <dbReference type="PROSITE" id="PS01178"/>
    </source>
</evidence>
<dbReference type="PROSITE" id="PS00477">
    <property type="entry name" value="ALPHA_2_MACROGLOBULIN"/>
    <property type="match status" value="1"/>
</dbReference>
<dbReference type="InterPro" id="IPR000020">
    <property type="entry name" value="Anaphylatoxin/fibulin"/>
</dbReference>
<dbReference type="Pfam" id="PF21308">
    <property type="entry name" value="C3_CUB2"/>
    <property type="match status" value="1"/>
</dbReference>
<dbReference type="InterPro" id="IPR001134">
    <property type="entry name" value="Netrin_domain"/>
</dbReference>
<evidence type="ECO:0000256" key="1">
    <source>
        <dbReference type="ARBA" id="ARBA00004613"/>
    </source>
</evidence>
<keyword evidence="3" id="KW-0882">Thioester bond</keyword>
<dbReference type="SMART" id="SM01360">
    <property type="entry name" value="A2M"/>
    <property type="match status" value="1"/>
</dbReference>
<feature type="chain" id="PRO_5001837614" evidence="5">
    <location>
        <begin position="21"/>
        <end position="1652"/>
    </location>
</feature>
<dbReference type="FunFam" id="2.60.40.10:FF:000155">
    <property type="entry name" value="complement C3 isoform X1"/>
    <property type="match status" value="1"/>
</dbReference>
<dbReference type="Pfam" id="PF07703">
    <property type="entry name" value="A2M_BRD"/>
    <property type="match status" value="1"/>
</dbReference>
<dbReference type="GO" id="GO:0004866">
    <property type="term" value="F:endopeptidase inhibitor activity"/>
    <property type="evidence" value="ECO:0007669"/>
    <property type="project" value="InterPro"/>
</dbReference>
<dbReference type="InterPro" id="IPR002890">
    <property type="entry name" value="MG2"/>
</dbReference>
<evidence type="ECO:0000313" key="8">
    <source>
        <dbReference type="EMBL" id="AIN40972.1"/>
    </source>
</evidence>
<dbReference type="CDD" id="cd02896">
    <property type="entry name" value="complement_C3_C4_C5"/>
    <property type="match status" value="1"/>
</dbReference>
<dbReference type="InterPro" id="IPR011625">
    <property type="entry name" value="A2M_N_BRD"/>
</dbReference>
<dbReference type="InterPro" id="IPR013783">
    <property type="entry name" value="Ig-like_fold"/>
</dbReference>
<dbReference type="PROSITE" id="PS01178">
    <property type="entry name" value="ANAPHYLATOXIN_2"/>
    <property type="match status" value="1"/>
</dbReference>
<dbReference type="Pfam" id="PF17791">
    <property type="entry name" value="MG3"/>
    <property type="match status" value="1"/>
</dbReference>
<dbReference type="Pfam" id="PF17790">
    <property type="entry name" value="MG1"/>
    <property type="match status" value="1"/>
</dbReference>
<dbReference type="SUPFAM" id="SSF47686">
    <property type="entry name" value="Anaphylotoxins (complement system)"/>
    <property type="match status" value="1"/>
</dbReference>
<dbReference type="InterPro" id="IPR047565">
    <property type="entry name" value="Alpha-macroglob_thiol-ester_cl"/>
</dbReference>